<keyword evidence="3" id="KW-1185">Reference proteome</keyword>
<dbReference type="OrthoDB" id="4900256at2759"/>
<dbReference type="AlphaFoldDB" id="A0A3N2Q9U6"/>
<proteinExistence type="predicted"/>
<sequence>MSSAKDESKSMRGHLSAPVQGEGSIPPLKYLSPAIFVPLEKSLLEPFDPPRDKLERLKVTLDRLDRHSDQVRQNLWSMFLRERDRILQDARKVEAAHGAQLPPIGIVESERDTMLKNMMAPPDPEKDYRAIHPLPTPSQPAVPLTTWRERAADELVSLVEGAIGEIDGFDMATTEVKEGYRQAIEREKASEARYLGNQESL</sequence>
<accession>A0A3N2Q9U6</accession>
<feature type="region of interest" description="Disordered" evidence="1">
    <location>
        <begin position="1"/>
        <end position="24"/>
    </location>
</feature>
<gene>
    <name evidence="2" type="ORF">SODALDRAFT_327736</name>
</gene>
<dbReference type="GeneID" id="39578986"/>
<evidence type="ECO:0000313" key="2">
    <source>
        <dbReference type="EMBL" id="ROT43529.1"/>
    </source>
</evidence>
<reference evidence="2 3" key="1">
    <citation type="journal article" date="2018" name="Mol. Ecol.">
        <title>The obligate alkalophilic soda-lake fungus Sodiomyces alkalinus has shifted to a protein diet.</title>
        <authorList>
            <person name="Grum-Grzhimaylo A.A."/>
            <person name="Falkoski D.L."/>
            <person name="van den Heuvel J."/>
            <person name="Valero-Jimenez C.A."/>
            <person name="Min B."/>
            <person name="Choi I.G."/>
            <person name="Lipzen A."/>
            <person name="Daum C.G."/>
            <person name="Aanen D.K."/>
            <person name="Tsang A."/>
            <person name="Henrissat B."/>
            <person name="Bilanenko E.N."/>
            <person name="de Vries R.P."/>
            <person name="van Kan J.A.L."/>
            <person name="Grigoriev I.V."/>
            <person name="Debets A.J.M."/>
        </authorList>
    </citation>
    <scope>NUCLEOTIDE SEQUENCE [LARGE SCALE GENOMIC DNA]</scope>
    <source>
        <strain evidence="2 3">F11</strain>
    </source>
</reference>
<dbReference type="RefSeq" id="XP_028471335.1">
    <property type="nucleotide sequence ID" value="XM_028610508.1"/>
</dbReference>
<evidence type="ECO:0000256" key="1">
    <source>
        <dbReference type="SAM" id="MobiDB-lite"/>
    </source>
</evidence>
<feature type="compositionally biased region" description="Basic and acidic residues" evidence="1">
    <location>
        <begin position="1"/>
        <end position="10"/>
    </location>
</feature>
<protein>
    <submittedName>
        <fullName evidence="2">Uncharacterized protein</fullName>
    </submittedName>
</protein>
<dbReference type="Proteomes" id="UP000272025">
    <property type="component" value="Unassembled WGS sequence"/>
</dbReference>
<name>A0A3N2Q9U6_SODAK</name>
<dbReference type="STRING" id="1314773.A0A3N2Q9U6"/>
<dbReference type="EMBL" id="ML119051">
    <property type="protein sequence ID" value="ROT43529.1"/>
    <property type="molecule type" value="Genomic_DNA"/>
</dbReference>
<organism evidence="2 3">
    <name type="scientific">Sodiomyces alkalinus (strain CBS 110278 / VKM F-3762 / F11)</name>
    <name type="common">Alkaliphilic filamentous fungus</name>
    <dbReference type="NCBI Taxonomy" id="1314773"/>
    <lineage>
        <taxon>Eukaryota</taxon>
        <taxon>Fungi</taxon>
        <taxon>Dikarya</taxon>
        <taxon>Ascomycota</taxon>
        <taxon>Pezizomycotina</taxon>
        <taxon>Sordariomycetes</taxon>
        <taxon>Hypocreomycetidae</taxon>
        <taxon>Glomerellales</taxon>
        <taxon>Plectosphaerellaceae</taxon>
        <taxon>Sodiomyces</taxon>
    </lineage>
</organism>
<evidence type="ECO:0000313" key="3">
    <source>
        <dbReference type="Proteomes" id="UP000272025"/>
    </source>
</evidence>